<keyword evidence="2 5" id="KW-0812">Transmembrane</keyword>
<evidence type="ECO:0000313" key="6">
    <source>
        <dbReference type="EMBL" id="SEA56609.1"/>
    </source>
</evidence>
<evidence type="ECO:0000256" key="2">
    <source>
        <dbReference type="ARBA" id="ARBA00022692"/>
    </source>
</evidence>
<dbReference type="RefSeq" id="WP_092348997.1">
    <property type="nucleotide sequence ID" value="NZ_FNQN01000007.1"/>
</dbReference>
<dbReference type="PANTHER" id="PTHR37955">
    <property type="entry name" value="TELLURITE RESISTANCE PROTEIN TEHA"/>
    <property type="match status" value="1"/>
</dbReference>
<dbReference type="InterPro" id="IPR004695">
    <property type="entry name" value="SLAC1/Mae1/Ssu1/TehA"/>
</dbReference>
<organism evidence="6 7">
    <name type="scientific">Desulfuromusa kysingii</name>
    <dbReference type="NCBI Taxonomy" id="37625"/>
    <lineage>
        <taxon>Bacteria</taxon>
        <taxon>Pseudomonadati</taxon>
        <taxon>Thermodesulfobacteriota</taxon>
        <taxon>Desulfuromonadia</taxon>
        <taxon>Desulfuromonadales</taxon>
        <taxon>Geopsychrobacteraceae</taxon>
        <taxon>Desulfuromusa</taxon>
    </lineage>
</organism>
<dbReference type="EMBL" id="FNQN01000007">
    <property type="protein sequence ID" value="SEA56609.1"/>
    <property type="molecule type" value="Genomic_DNA"/>
</dbReference>
<keyword evidence="3 5" id="KW-1133">Transmembrane helix</keyword>
<dbReference type="Proteomes" id="UP000199409">
    <property type="component" value="Unassembled WGS sequence"/>
</dbReference>
<feature type="transmembrane region" description="Helical" evidence="5">
    <location>
        <begin position="283"/>
        <end position="302"/>
    </location>
</feature>
<feature type="transmembrane region" description="Helical" evidence="5">
    <location>
        <begin position="166"/>
        <end position="189"/>
    </location>
</feature>
<dbReference type="InterPro" id="IPR052951">
    <property type="entry name" value="Tellurite_res_ion_channel"/>
</dbReference>
<dbReference type="InterPro" id="IPR038665">
    <property type="entry name" value="Voltage-dep_anion_channel_sf"/>
</dbReference>
<gene>
    <name evidence="6" type="ORF">SAMN05660420_02486</name>
</gene>
<evidence type="ECO:0000256" key="3">
    <source>
        <dbReference type="ARBA" id="ARBA00022989"/>
    </source>
</evidence>
<name>A0A1H4C8H4_9BACT</name>
<evidence type="ECO:0000256" key="1">
    <source>
        <dbReference type="ARBA" id="ARBA00004141"/>
    </source>
</evidence>
<evidence type="ECO:0000256" key="4">
    <source>
        <dbReference type="ARBA" id="ARBA00023136"/>
    </source>
</evidence>
<dbReference type="PANTHER" id="PTHR37955:SF1">
    <property type="entry name" value="DEP DOMAIN-CONTAINING PROTEIN"/>
    <property type="match status" value="1"/>
</dbReference>
<dbReference type="Pfam" id="PF03595">
    <property type="entry name" value="SLAC1"/>
    <property type="match status" value="1"/>
</dbReference>
<feature type="transmembrane region" description="Helical" evidence="5">
    <location>
        <begin position="40"/>
        <end position="61"/>
    </location>
</feature>
<evidence type="ECO:0000313" key="7">
    <source>
        <dbReference type="Proteomes" id="UP000199409"/>
    </source>
</evidence>
<dbReference type="GO" id="GO:0046583">
    <property type="term" value="F:monoatomic cation efflux transmembrane transporter activity"/>
    <property type="evidence" value="ECO:0007669"/>
    <property type="project" value="TreeGrafter"/>
</dbReference>
<protein>
    <submittedName>
        <fullName evidence="6">Tellurite resistance protein</fullName>
    </submittedName>
</protein>
<feature type="transmembrane region" description="Helical" evidence="5">
    <location>
        <begin position="12"/>
        <end position="28"/>
    </location>
</feature>
<feature type="transmembrane region" description="Helical" evidence="5">
    <location>
        <begin position="201"/>
        <end position="218"/>
    </location>
</feature>
<dbReference type="AlphaFoldDB" id="A0A1H4C8H4"/>
<dbReference type="Gene3D" id="1.50.10.150">
    <property type="entry name" value="Voltage-dependent anion channel"/>
    <property type="match status" value="1"/>
</dbReference>
<feature type="transmembrane region" description="Helical" evidence="5">
    <location>
        <begin position="110"/>
        <end position="129"/>
    </location>
</feature>
<proteinExistence type="predicted"/>
<dbReference type="OrthoDB" id="309023at2"/>
<feature type="transmembrane region" description="Helical" evidence="5">
    <location>
        <begin position="256"/>
        <end position="277"/>
    </location>
</feature>
<feature type="transmembrane region" description="Helical" evidence="5">
    <location>
        <begin position="141"/>
        <end position="160"/>
    </location>
</feature>
<comment type="subcellular location">
    <subcellularLocation>
        <location evidence="1">Membrane</location>
        <topology evidence="1">Multi-pass membrane protein</topology>
    </subcellularLocation>
</comment>
<dbReference type="GO" id="GO:0005886">
    <property type="term" value="C:plasma membrane"/>
    <property type="evidence" value="ECO:0007669"/>
    <property type="project" value="TreeGrafter"/>
</dbReference>
<feature type="transmembrane region" description="Helical" evidence="5">
    <location>
        <begin position="224"/>
        <end position="244"/>
    </location>
</feature>
<dbReference type="CDD" id="cd09323">
    <property type="entry name" value="TDT_SLAC1_like"/>
    <property type="match status" value="1"/>
</dbReference>
<keyword evidence="4 5" id="KW-0472">Membrane</keyword>
<keyword evidence="7" id="KW-1185">Reference proteome</keyword>
<dbReference type="STRING" id="37625.SAMN05660420_02486"/>
<feature type="transmembrane region" description="Helical" evidence="5">
    <location>
        <begin position="81"/>
        <end position="98"/>
    </location>
</feature>
<reference evidence="6 7" key="1">
    <citation type="submission" date="2016-10" db="EMBL/GenBank/DDBJ databases">
        <authorList>
            <person name="de Groot N.N."/>
        </authorList>
    </citation>
    <scope>NUCLEOTIDE SEQUENCE [LARGE SCALE GENOMIC DNA]</scope>
    <source>
        <strain evidence="6 7">DSM 7343</strain>
    </source>
</reference>
<accession>A0A1H4C8H4</accession>
<evidence type="ECO:0000256" key="5">
    <source>
        <dbReference type="SAM" id="Phobius"/>
    </source>
</evidence>
<sequence length="317" mass="36404">MKKTARLENFPIMMFAIVMGLSGLSIAYQKAAHLFHFTRLIPDFLAGLTTVVFIAIAVTYLSKFFKYRDEVKSEFTHPVRINFFAAIPISLLLMSVMYHEINLPIAEGLWWVGMLLQAYLTLHTISFWINKNLEIQSSNPAWFIPIVGNVLVPVGGVDIVNRDFLMYFFAVGIFFWIILLTIILNRIIFHNLLAQKFMPTLFIFIAPPAVGTISYVKLTGEFDLFASFLFNVGVFFTLLLLFMYKNFIKLEFFISWWAFTFPLTAMTIAAILAHHMTGSMFCYYVSIGLLTLATCVVIFVAYKTVYHMLKKEICVME</sequence>